<keyword evidence="6 12" id="KW-0479">Metal-binding</keyword>
<evidence type="ECO:0000256" key="3">
    <source>
        <dbReference type="ARBA" id="ARBA00004742"/>
    </source>
</evidence>
<dbReference type="GO" id="GO:0046872">
    <property type="term" value="F:metal ion binding"/>
    <property type="evidence" value="ECO:0007669"/>
    <property type="project" value="UniProtKB-KW"/>
</dbReference>
<dbReference type="Gene3D" id="3.20.20.60">
    <property type="entry name" value="Phosphoenolpyruvate-binding domains"/>
    <property type="match status" value="1"/>
</dbReference>
<dbReference type="NCBIfam" id="TIGR01418">
    <property type="entry name" value="PEP_synth"/>
    <property type="match status" value="1"/>
</dbReference>
<evidence type="ECO:0000313" key="17">
    <source>
        <dbReference type="Proteomes" id="UP000218615"/>
    </source>
</evidence>
<comment type="function">
    <text evidence="2 12">Catalyzes the phosphorylation of pyruvate to phosphoenolpyruvate.</text>
</comment>
<dbReference type="EMBL" id="FZMP01000228">
    <property type="protein sequence ID" value="SNQ62593.1"/>
    <property type="molecule type" value="Genomic_DNA"/>
</dbReference>
<evidence type="ECO:0000256" key="10">
    <source>
        <dbReference type="ARBA" id="ARBA00022842"/>
    </source>
</evidence>
<dbReference type="Gene3D" id="3.50.30.10">
    <property type="entry name" value="Phosphohistidine domain"/>
    <property type="match status" value="1"/>
</dbReference>
<dbReference type="Pfam" id="PF02896">
    <property type="entry name" value="PEP-utilizers_C"/>
    <property type="match status" value="1"/>
</dbReference>
<dbReference type="GO" id="GO:0006094">
    <property type="term" value="P:gluconeogenesis"/>
    <property type="evidence" value="ECO:0007669"/>
    <property type="project" value="UniProtKB-UniPathway"/>
</dbReference>
<feature type="domain" description="PEP-utilising enzyme mobile" evidence="13">
    <location>
        <begin position="388"/>
        <end position="458"/>
    </location>
</feature>
<dbReference type="SUPFAM" id="SSF51621">
    <property type="entry name" value="Phosphoenolpyruvate/pyruvate domain"/>
    <property type="match status" value="1"/>
</dbReference>
<reference evidence="17" key="1">
    <citation type="submission" date="2017-06" db="EMBL/GenBank/DDBJ databases">
        <authorList>
            <person name="Cremers G."/>
        </authorList>
    </citation>
    <scope>NUCLEOTIDE SEQUENCE [LARGE SCALE GENOMIC DNA]</scope>
</reference>
<evidence type="ECO:0000313" key="16">
    <source>
        <dbReference type="EMBL" id="SNQ62593.1"/>
    </source>
</evidence>
<dbReference type="InterPro" id="IPR013815">
    <property type="entry name" value="ATP_grasp_subdomain_1"/>
</dbReference>
<dbReference type="AlphaFoldDB" id="A0A284VTU2"/>
<evidence type="ECO:0000256" key="2">
    <source>
        <dbReference type="ARBA" id="ARBA00002988"/>
    </source>
</evidence>
<dbReference type="NCBIfam" id="NF005057">
    <property type="entry name" value="PRK06464.1"/>
    <property type="match status" value="1"/>
</dbReference>
<dbReference type="InterPro" id="IPR036637">
    <property type="entry name" value="Phosphohistidine_dom_sf"/>
</dbReference>
<dbReference type="InterPro" id="IPR008279">
    <property type="entry name" value="PEP-util_enz_mobile_dom"/>
</dbReference>
<evidence type="ECO:0000256" key="4">
    <source>
        <dbReference type="ARBA" id="ARBA00007837"/>
    </source>
</evidence>
<dbReference type="InterPro" id="IPR023151">
    <property type="entry name" value="PEP_util_CS"/>
</dbReference>
<dbReference type="Pfam" id="PF01326">
    <property type="entry name" value="PPDK_N"/>
    <property type="match status" value="1"/>
</dbReference>
<comment type="cofactor">
    <cofactor evidence="1 12">
        <name>Mg(2+)</name>
        <dbReference type="ChEBI" id="CHEBI:18420"/>
    </cofactor>
</comment>
<feature type="domain" description="Pyruvate phosphate dikinase AMP/ATP-binding" evidence="14">
    <location>
        <begin position="18"/>
        <end position="354"/>
    </location>
</feature>
<dbReference type="SUPFAM" id="SSF52009">
    <property type="entry name" value="Phosphohistidine domain"/>
    <property type="match status" value="1"/>
</dbReference>
<feature type="domain" description="PEP-utilising enzyme C-terminal" evidence="15">
    <location>
        <begin position="482"/>
        <end position="771"/>
    </location>
</feature>
<dbReference type="InterPro" id="IPR018274">
    <property type="entry name" value="PEP_util_AS"/>
</dbReference>
<evidence type="ECO:0000256" key="8">
    <source>
        <dbReference type="ARBA" id="ARBA00022777"/>
    </source>
</evidence>
<evidence type="ECO:0000256" key="12">
    <source>
        <dbReference type="PIRNR" id="PIRNR000854"/>
    </source>
</evidence>
<comment type="pathway">
    <text evidence="3 12">Carbohydrate biosynthesis; gluconeogenesis.</text>
</comment>
<evidence type="ECO:0000256" key="9">
    <source>
        <dbReference type="ARBA" id="ARBA00022840"/>
    </source>
</evidence>
<dbReference type="UniPathway" id="UPA00138"/>
<keyword evidence="10 12" id="KW-0460">Magnesium</keyword>
<evidence type="ECO:0000256" key="11">
    <source>
        <dbReference type="ARBA" id="ARBA00047700"/>
    </source>
</evidence>
<keyword evidence="16" id="KW-0670">Pyruvate</keyword>
<dbReference type="PRINTS" id="PR01736">
    <property type="entry name" value="PHPHTRNFRASE"/>
</dbReference>
<dbReference type="InterPro" id="IPR006319">
    <property type="entry name" value="PEP_synth"/>
</dbReference>
<dbReference type="PROSITE" id="PS00370">
    <property type="entry name" value="PEP_ENZYMES_PHOS_SITE"/>
    <property type="match status" value="1"/>
</dbReference>
<comment type="similarity">
    <text evidence="4 12">Belongs to the PEP-utilizing enzyme family.</text>
</comment>
<comment type="catalytic activity">
    <reaction evidence="11 12">
        <text>pyruvate + ATP + H2O = phosphoenolpyruvate + AMP + phosphate + 2 H(+)</text>
        <dbReference type="Rhea" id="RHEA:11364"/>
        <dbReference type="ChEBI" id="CHEBI:15361"/>
        <dbReference type="ChEBI" id="CHEBI:15377"/>
        <dbReference type="ChEBI" id="CHEBI:15378"/>
        <dbReference type="ChEBI" id="CHEBI:30616"/>
        <dbReference type="ChEBI" id="CHEBI:43474"/>
        <dbReference type="ChEBI" id="CHEBI:58702"/>
        <dbReference type="ChEBI" id="CHEBI:456215"/>
        <dbReference type="EC" id="2.7.9.2"/>
    </reaction>
</comment>
<organism evidence="16 17">
    <name type="scientific">Candidatus Methanoperedens nitratireducens</name>
    <dbReference type="NCBI Taxonomy" id="1392998"/>
    <lineage>
        <taxon>Archaea</taxon>
        <taxon>Methanobacteriati</taxon>
        <taxon>Methanobacteriota</taxon>
        <taxon>Stenosarchaea group</taxon>
        <taxon>Methanomicrobia</taxon>
        <taxon>Methanosarcinales</taxon>
        <taxon>ANME-2 cluster</taxon>
        <taxon>Candidatus Methanoperedentaceae</taxon>
        <taxon>Candidatus Methanoperedens</taxon>
    </lineage>
</organism>
<dbReference type="RefSeq" id="WP_096207134.1">
    <property type="nucleotide sequence ID" value="NZ_FZMP01000228.1"/>
</dbReference>
<dbReference type="EC" id="2.7.9.2" evidence="12"/>
<accession>A0A284VTU2</accession>
<evidence type="ECO:0000256" key="6">
    <source>
        <dbReference type="ARBA" id="ARBA00022723"/>
    </source>
</evidence>
<dbReference type="PIRSF" id="PIRSF000854">
    <property type="entry name" value="PEP_synthase"/>
    <property type="match status" value="1"/>
</dbReference>
<evidence type="ECO:0000256" key="7">
    <source>
        <dbReference type="ARBA" id="ARBA00022741"/>
    </source>
</evidence>
<dbReference type="InterPro" id="IPR040442">
    <property type="entry name" value="Pyrv_kinase-like_dom_sf"/>
</dbReference>
<dbReference type="OrthoDB" id="23397at2157"/>
<dbReference type="InterPro" id="IPR015813">
    <property type="entry name" value="Pyrv/PenolPyrv_kinase-like_dom"/>
</dbReference>
<keyword evidence="17" id="KW-1185">Reference proteome</keyword>
<dbReference type="PROSITE" id="PS00742">
    <property type="entry name" value="PEP_ENZYMES_2"/>
    <property type="match status" value="1"/>
</dbReference>
<evidence type="ECO:0000259" key="14">
    <source>
        <dbReference type="Pfam" id="PF01326"/>
    </source>
</evidence>
<dbReference type="SUPFAM" id="SSF56059">
    <property type="entry name" value="Glutathione synthetase ATP-binding domain-like"/>
    <property type="match status" value="1"/>
</dbReference>
<keyword evidence="7 12" id="KW-0547">Nucleotide-binding</keyword>
<sequence length="784" mass="86566">MANDSVVWLEEVGKEDIAIVGGKGASLGEMIRAELPVPGGFAVTAQAFRRFIDENGISDELFRSLEVDVDDADILRKAEKNAKKIIMEASIPADIEESIRSKYRELCQRELSNQLKGKGFKEIKDLRILKEDEEEKFEVFVAVRSSATAEDLPDASFAGQQDTFLNIRGEQNIIDSVKKCWASLYGARAIYYRVKQGFDHRKVNLCAVVQMMVDAEKAGVMFSSHPATGEPITIIEGSWGLGETVVSGSVSPDYYSVDKQARKILERKIATKNIMHTKDMHTGKTIDIPVPENKKNAIVLDDDEIMKLVGFGEVVEDLYGTPQDVEWAIKNNEIYILQSRPITTIKKKKDVKEKVATSALLEGLGASPGMAYGESKLVSDVTELGKVKEGDILVAVMTTPDMVPAMKRAAAIVTDEGGMTCHAAIVSRELGCPAVVGTRRATELLTDNMKITVDGEKGLVFEGKKDTVAPITPPPQMQLSFAKSKPITATEVKVNVSIPEATQRAVETQADGVGLLRIEHMILGLPKHPKQYIKEGKADEYVDELVSRIQTVVDAFYPKPVWVRTLDAPTDEFRAMEGGEGEPIEPNPMLGYRGIRRDLLDTEHFDLEVKAFKELIKRGYSNMGIMIPLVQHPSELKRAKEFMRSKGLDIDKIDIGIMVEIPAAALIINDFIAEGLDFVSFGTNDLTQYTLAVDRNNEHVAHLYNEMHPAVLKLIEYVITECNKAGVKTSICGQAGSNPKVAKRLVELGITSISANIDAVETVREMVARTEMQLMLKAARERKV</sequence>
<dbReference type="GO" id="GO:0005524">
    <property type="term" value="F:ATP binding"/>
    <property type="evidence" value="ECO:0007669"/>
    <property type="project" value="UniProtKB-KW"/>
</dbReference>
<dbReference type="Pfam" id="PF00391">
    <property type="entry name" value="PEP-utilizers"/>
    <property type="match status" value="1"/>
</dbReference>
<dbReference type="Gene3D" id="3.30.470.20">
    <property type="entry name" value="ATP-grasp fold, B domain"/>
    <property type="match status" value="1"/>
</dbReference>
<evidence type="ECO:0000259" key="13">
    <source>
        <dbReference type="Pfam" id="PF00391"/>
    </source>
</evidence>
<dbReference type="PANTHER" id="PTHR43030:SF1">
    <property type="entry name" value="PHOSPHOENOLPYRUVATE SYNTHASE"/>
    <property type="match status" value="1"/>
</dbReference>
<evidence type="ECO:0000256" key="1">
    <source>
        <dbReference type="ARBA" id="ARBA00001946"/>
    </source>
</evidence>
<dbReference type="GO" id="GO:0008986">
    <property type="term" value="F:pyruvate, water dikinase activity"/>
    <property type="evidence" value="ECO:0007669"/>
    <property type="project" value="UniProtKB-EC"/>
</dbReference>
<keyword evidence="8 12" id="KW-0418">Kinase</keyword>
<proteinExistence type="inferred from homology"/>
<keyword evidence="5 12" id="KW-0808">Transferase</keyword>
<gene>
    <name evidence="16" type="primary">ppsA</name>
    <name evidence="16" type="ORF">MNV_790038</name>
</gene>
<dbReference type="Proteomes" id="UP000218615">
    <property type="component" value="Unassembled WGS sequence"/>
</dbReference>
<keyword evidence="9 12" id="KW-0067">ATP-binding</keyword>
<dbReference type="PANTHER" id="PTHR43030">
    <property type="entry name" value="PHOSPHOENOLPYRUVATE SYNTHASE"/>
    <property type="match status" value="1"/>
</dbReference>
<dbReference type="InterPro" id="IPR002192">
    <property type="entry name" value="PPDK_AMP/ATP-bd"/>
</dbReference>
<evidence type="ECO:0000256" key="5">
    <source>
        <dbReference type="ARBA" id="ARBA00022679"/>
    </source>
</evidence>
<evidence type="ECO:0000259" key="15">
    <source>
        <dbReference type="Pfam" id="PF02896"/>
    </source>
</evidence>
<dbReference type="InterPro" id="IPR000121">
    <property type="entry name" value="PEP_util_C"/>
</dbReference>
<dbReference type="Gene3D" id="3.30.1490.20">
    <property type="entry name" value="ATP-grasp fold, A domain"/>
    <property type="match status" value="1"/>
</dbReference>
<name>A0A284VTU2_9EURY</name>
<dbReference type="STRING" id="1392998.ANME2D_03263"/>
<protein>
    <recommendedName>
        <fullName evidence="12">Phosphoenolpyruvate synthase</fullName>
        <shortName evidence="12">PEP synthase</shortName>
        <ecNumber evidence="12">2.7.9.2</ecNumber>
    </recommendedName>
    <alternativeName>
        <fullName evidence="12">Pyruvate, water dikinase</fullName>
    </alternativeName>
</protein>